<accession>A0A4D4LBU6</accession>
<evidence type="ECO:0000313" key="1">
    <source>
        <dbReference type="EMBL" id="GDY55563.1"/>
    </source>
</evidence>
<dbReference type="Proteomes" id="UP000301309">
    <property type="component" value="Unassembled WGS sequence"/>
</dbReference>
<protein>
    <submittedName>
        <fullName evidence="1">Uncharacterized protein</fullName>
    </submittedName>
</protein>
<keyword evidence="2" id="KW-1185">Reference proteome</keyword>
<proteinExistence type="predicted"/>
<dbReference type="AlphaFoldDB" id="A0A4D4LBU6"/>
<dbReference type="EMBL" id="BJHW01000001">
    <property type="protein sequence ID" value="GDY55563.1"/>
    <property type="molecule type" value="Genomic_DNA"/>
</dbReference>
<sequence>MHWQEYSIGTVESPYHLGAAEHCREAHAMLLDPFCHLDYAVTKAWRASQMRFTVFDRRRLDHGNEAFVGGI</sequence>
<gene>
    <name evidence="1" type="ORF">SVIO_061860</name>
</gene>
<reference evidence="1 2" key="1">
    <citation type="journal article" date="2020" name="Int. J. Syst. Evol. Microbiol.">
        <title>Reclassification of Streptomyces castelarensis and Streptomyces sporoclivatus as later heterotypic synonyms of Streptomyces antimycoticus.</title>
        <authorList>
            <person name="Komaki H."/>
            <person name="Tamura T."/>
        </authorList>
    </citation>
    <scope>NUCLEOTIDE SEQUENCE [LARGE SCALE GENOMIC DNA]</scope>
    <source>
        <strain evidence="1 2">NBRC 13459</strain>
    </source>
</reference>
<evidence type="ECO:0000313" key="2">
    <source>
        <dbReference type="Proteomes" id="UP000301309"/>
    </source>
</evidence>
<organism evidence="1 2">
    <name type="scientific">Streptomyces violaceusniger</name>
    <dbReference type="NCBI Taxonomy" id="68280"/>
    <lineage>
        <taxon>Bacteria</taxon>
        <taxon>Bacillati</taxon>
        <taxon>Actinomycetota</taxon>
        <taxon>Actinomycetes</taxon>
        <taxon>Kitasatosporales</taxon>
        <taxon>Streptomycetaceae</taxon>
        <taxon>Streptomyces</taxon>
        <taxon>Streptomyces violaceusniger group</taxon>
    </lineage>
</organism>
<comment type="caution">
    <text evidence="1">The sequence shown here is derived from an EMBL/GenBank/DDBJ whole genome shotgun (WGS) entry which is preliminary data.</text>
</comment>
<name>A0A4D4LBU6_STRVO</name>